<dbReference type="EMBL" id="BDIP01007081">
    <property type="protein sequence ID" value="GCA64388.1"/>
    <property type="molecule type" value="Genomic_DNA"/>
</dbReference>
<keyword evidence="3" id="KW-1185">Reference proteome</keyword>
<comment type="caution">
    <text evidence="2">The sequence shown here is derived from an EMBL/GenBank/DDBJ whole genome shotgun (WGS) entry which is preliminary data.</text>
</comment>
<keyword evidence="1" id="KW-0732">Signal</keyword>
<proteinExistence type="predicted"/>
<sequence length="71" mass="8002">MSKTCLFGNSLVCVLFTVHAYTHMTPPSTTKIPASHGDFGNQHTHGPEWFEKFSKKLESPERLAKLGLEVW</sequence>
<evidence type="ECO:0008006" key="4">
    <source>
        <dbReference type="Google" id="ProtNLM"/>
    </source>
</evidence>
<reference evidence="2 3" key="1">
    <citation type="journal article" date="2018" name="PLoS ONE">
        <title>The draft genome of Kipferlia bialata reveals reductive genome evolution in fornicate parasites.</title>
        <authorList>
            <person name="Tanifuji G."/>
            <person name="Takabayashi S."/>
            <person name="Kume K."/>
            <person name="Takagi M."/>
            <person name="Nakayama T."/>
            <person name="Kamikawa R."/>
            <person name="Inagaki Y."/>
            <person name="Hashimoto T."/>
        </authorList>
    </citation>
    <scope>NUCLEOTIDE SEQUENCE [LARGE SCALE GENOMIC DNA]</scope>
    <source>
        <strain evidence="2">NY0173</strain>
    </source>
</reference>
<organism evidence="2 3">
    <name type="scientific">Kipferlia bialata</name>
    <dbReference type="NCBI Taxonomy" id="797122"/>
    <lineage>
        <taxon>Eukaryota</taxon>
        <taxon>Metamonada</taxon>
        <taxon>Carpediemonas-like organisms</taxon>
        <taxon>Kipferlia</taxon>
    </lineage>
</organism>
<name>A0A391NZH2_9EUKA</name>
<protein>
    <recommendedName>
        <fullName evidence="4">Secreted protein</fullName>
    </recommendedName>
</protein>
<feature type="signal peptide" evidence="1">
    <location>
        <begin position="1"/>
        <end position="20"/>
    </location>
</feature>
<dbReference type="Proteomes" id="UP000265618">
    <property type="component" value="Unassembled WGS sequence"/>
</dbReference>
<evidence type="ECO:0000313" key="3">
    <source>
        <dbReference type="Proteomes" id="UP000265618"/>
    </source>
</evidence>
<accession>A0A391NZH2</accession>
<evidence type="ECO:0000313" key="2">
    <source>
        <dbReference type="EMBL" id="GCA64388.1"/>
    </source>
</evidence>
<evidence type="ECO:0000256" key="1">
    <source>
        <dbReference type="SAM" id="SignalP"/>
    </source>
</evidence>
<gene>
    <name evidence="2" type="ORF">KIPB_014125</name>
</gene>
<feature type="chain" id="PRO_5017325662" description="Secreted protein" evidence="1">
    <location>
        <begin position="21"/>
        <end position="71"/>
    </location>
</feature>
<dbReference type="AlphaFoldDB" id="A0A391NZH2"/>